<dbReference type="EMBL" id="BAABBF010000001">
    <property type="protein sequence ID" value="GAA3693452.1"/>
    <property type="molecule type" value="Genomic_DNA"/>
</dbReference>
<protein>
    <submittedName>
        <fullName evidence="2">Uncharacterized protein</fullName>
    </submittedName>
</protein>
<feature type="transmembrane region" description="Helical" evidence="1">
    <location>
        <begin position="55"/>
        <end position="75"/>
    </location>
</feature>
<proteinExistence type="predicted"/>
<evidence type="ECO:0000313" key="2">
    <source>
        <dbReference type="EMBL" id="GAA3693452.1"/>
    </source>
</evidence>
<reference evidence="3" key="1">
    <citation type="journal article" date="2019" name="Int. J. Syst. Evol. Microbiol.">
        <title>The Global Catalogue of Microorganisms (GCM) 10K type strain sequencing project: providing services to taxonomists for standard genome sequencing and annotation.</title>
        <authorList>
            <consortium name="The Broad Institute Genomics Platform"/>
            <consortium name="The Broad Institute Genome Sequencing Center for Infectious Disease"/>
            <person name="Wu L."/>
            <person name="Ma J."/>
        </authorList>
    </citation>
    <scope>NUCLEOTIDE SEQUENCE [LARGE SCALE GENOMIC DNA]</scope>
    <source>
        <strain evidence="3">JCM 17498</strain>
    </source>
</reference>
<evidence type="ECO:0000256" key="1">
    <source>
        <dbReference type="SAM" id="Phobius"/>
    </source>
</evidence>
<feature type="transmembrane region" description="Helical" evidence="1">
    <location>
        <begin position="107"/>
        <end position="128"/>
    </location>
</feature>
<accession>A0ABP7CMU8</accession>
<name>A0ABP7CMU8_9SPHN</name>
<dbReference type="Proteomes" id="UP001500523">
    <property type="component" value="Unassembled WGS sequence"/>
</dbReference>
<comment type="caution">
    <text evidence="2">The sequence shown here is derived from an EMBL/GenBank/DDBJ whole genome shotgun (WGS) entry which is preliminary data.</text>
</comment>
<organism evidence="2 3">
    <name type="scientific">Sphingomonas cynarae</name>
    <dbReference type="NCBI Taxonomy" id="930197"/>
    <lineage>
        <taxon>Bacteria</taxon>
        <taxon>Pseudomonadati</taxon>
        <taxon>Pseudomonadota</taxon>
        <taxon>Alphaproteobacteria</taxon>
        <taxon>Sphingomonadales</taxon>
        <taxon>Sphingomonadaceae</taxon>
        <taxon>Sphingomonas</taxon>
    </lineage>
</organism>
<gene>
    <name evidence="2" type="ORF">GCM10022268_00490</name>
</gene>
<dbReference type="RefSeq" id="WP_207105778.1">
    <property type="nucleotide sequence ID" value="NZ_BAABBF010000001.1"/>
</dbReference>
<feature type="transmembrane region" description="Helical" evidence="1">
    <location>
        <begin position="29"/>
        <end position="48"/>
    </location>
</feature>
<keyword evidence="1" id="KW-1133">Transmembrane helix</keyword>
<sequence length="151" mass="16706">MTTNVILFALLQLGVSGYAAWRGGKPERFVAIAMFAAAFATMIAYAPLSRRFAGAEFGVLAVDVLLFAGLTVIALNANRYWPMAVASLQLASLIVHLGKLLDLTMGGWAYALLLKLWAYPMLLTLLVATMRHRRRLVRYGVDRPWTSFDAR</sequence>
<evidence type="ECO:0000313" key="3">
    <source>
        <dbReference type="Proteomes" id="UP001500523"/>
    </source>
</evidence>
<keyword evidence="1" id="KW-0472">Membrane</keyword>
<keyword evidence="3" id="KW-1185">Reference proteome</keyword>
<keyword evidence="1" id="KW-0812">Transmembrane</keyword>